<name>A0A892ZJ90_9NEIS</name>
<evidence type="ECO:0000259" key="1">
    <source>
        <dbReference type="Pfam" id="PF01370"/>
    </source>
</evidence>
<dbReference type="Proteomes" id="UP000653156">
    <property type="component" value="Chromosome"/>
</dbReference>
<dbReference type="RefSeq" id="WP_230339991.1">
    <property type="nucleotide sequence ID" value="NZ_CP069798.1"/>
</dbReference>
<accession>A0A892ZJ90</accession>
<reference evidence="2" key="1">
    <citation type="submission" date="2021-02" db="EMBL/GenBank/DDBJ databases">
        <title>Neisseriaceae sp. 26B isolated from the cloaca of a Common Toad-headed Turtle (Mesoclemmys nasuta).</title>
        <authorList>
            <person name="Spergser J."/>
            <person name="Busse H.-J."/>
        </authorList>
    </citation>
    <scope>NUCLEOTIDE SEQUENCE</scope>
    <source>
        <strain evidence="2">26B</strain>
    </source>
</reference>
<dbReference type="GO" id="GO:0044877">
    <property type="term" value="F:protein-containing complex binding"/>
    <property type="evidence" value="ECO:0007669"/>
    <property type="project" value="TreeGrafter"/>
</dbReference>
<organism evidence="2 3">
    <name type="scientific">Paralysiella testudinis</name>
    <dbReference type="NCBI Taxonomy" id="2809020"/>
    <lineage>
        <taxon>Bacteria</taxon>
        <taxon>Pseudomonadati</taxon>
        <taxon>Pseudomonadota</taxon>
        <taxon>Betaproteobacteria</taxon>
        <taxon>Neisseriales</taxon>
        <taxon>Neisseriaceae</taxon>
        <taxon>Paralysiella</taxon>
    </lineage>
</organism>
<proteinExistence type="predicted"/>
<sequence length="279" mass="29153">MNILLLGGSGFIGKRVAALLRQQGHQVATPGHRELDLQHLHEAQAMPLLADKEVVVNCIGVMSRHADVLETIHHHAPAQLAQWAQAAGVQRWVQLSALGADAAQTVAFVGSKGRGDAALCASGLQLALARPSVVYGRGGASCELFIKLAHLPVLALPGGGRFDLQPVHVGDVAAGIVNMVNHPPPHATVVNMTGSQICTLAGYLSTLRQTLHRKPPLRVLPIPLALIKPMLPLTNILSNGILSPGSIALLEAGNCADNTDFAALLGRAPLAAEQFAAVD</sequence>
<dbReference type="EMBL" id="CP069798">
    <property type="protein sequence ID" value="QRQ82703.1"/>
    <property type="molecule type" value="Genomic_DNA"/>
</dbReference>
<dbReference type="PANTHER" id="PTHR12126:SF11">
    <property type="entry name" value="NADH DEHYDROGENASE [UBIQUINONE] 1 ALPHA SUBCOMPLEX SUBUNIT 9, MITOCHONDRIAL"/>
    <property type="match status" value="1"/>
</dbReference>
<keyword evidence="3" id="KW-1185">Reference proteome</keyword>
<evidence type="ECO:0000313" key="2">
    <source>
        <dbReference type="EMBL" id="QRQ82703.1"/>
    </source>
</evidence>
<dbReference type="KEGG" id="ptes:JQU52_04770"/>
<protein>
    <submittedName>
        <fullName evidence="2">NAD-dependent epimerase/dehydratase family protein</fullName>
    </submittedName>
</protein>
<dbReference type="PANTHER" id="PTHR12126">
    <property type="entry name" value="NADH-UBIQUINONE OXIDOREDUCTASE 39 KDA SUBUNIT-RELATED"/>
    <property type="match status" value="1"/>
</dbReference>
<gene>
    <name evidence="2" type="ORF">JQU52_04770</name>
</gene>
<dbReference type="InterPro" id="IPR036291">
    <property type="entry name" value="NAD(P)-bd_dom_sf"/>
</dbReference>
<dbReference type="SUPFAM" id="SSF51735">
    <property type="entry name" value="NAD(P)-binding Rossmann-fold domains"/>
    <property type="match status" value="1"/>
</dbReference>
<evidence type="ECO:0000313" key="3">
    <source>
        <dbReference type="Proteomes" id="UP000653156"/>
    </source>
</evidence>
<dbReference type="Gene3D" id="3.40.50.720">
    <property type="entry name" value="NAD(P)-binding Rossmann-like Domain"/>
    <property type="match status" value="1"/>
</dbReference>
<dbReference type="InterPro" id="IPR001509">
    <property type="entry name" value="Epimerase_deHydtase"/>
</dbReference>
<dbReference type="Pfam" id="PF01370">
    <property type="entry name" value="Epimerase"/>
    <property type="match status" value="1"/>
</dbReference>
<dbReference type="InterPro" id="IPR051207">
    <property type="entry name" value="ComplexI_NDUFA9_subunit"/>
</dbReference>
<feature type="domain" description="NAD-dependent epimerase/dehydratase" evidence="1">
    <location>
        <begin position="3"/>
        <end position="97"/>
    </location>
</feature>
<dbReference type="AlphaFoldDB" id="A0A892ZJ90"/>